<dbReference type="Proteomes" id="UP000470018">
    <property type="component" value="Unassembled WGS sequence"/>
</dbReference>
<reference evidence="1 3" key="1">
    <citation type="submission" date="2020-02" db="EMBL/GenBank/DDBJ databases">
        <title>Whole genome shot-gun sequencing of clinical Carbapenem resistant A. baumannii.</title>
        <authorList>
            <person name="Veeraraghavan B."/>
            <person name="Mathur P."/>
            <person name="Vijayakumar S."/>
            <person name="Vasudevan K."/>
            <person name="Lincy M."/>
            <person name="Kirubananthan A."/>
        </authorList>
    </citation>
    <scope>NUCLEOTIDE SEQUENCE [LARGE SCALE GENOMIC DNA]</scope>
    <source>
        <strain evidence="1 3">SP816</strain>
    </source>
</reference>
<evidence type="ECO:0000313" key="2">
    <source>
        <dbReference type="EMBL" id="QTK44488.1"/>
    </source>
</evidence>
<reference evidence="2" key="2">
    <citation type="submission" date="2021-03" db="EMBL/GenBank/DDBJ databases">
        <title>Complete genome sequencing of Acinetobacter baumannii.</title>
        <authorList>
            <person name="Yadav B."/>
            <person name="Makwana N."/>
            <person name="Kharat A.S."/>
            <person name="Veeraraghavan B."/>
            <person name="Vijayakumar S."/>
            <person name="Priya M."/>
        </authorList>
    </citation>
    <scope>NUCLEOTIDE SEQUENCE</scope>
    <source>
        <strain evidence="2">KSK6</strain>
    </source>
</reference>
<sequence>MSNVINLTQQAQVKFDKVKCEQLIEAVAVKALQSMNYTVAPMSQMKERLDKPLSKVA</sequence>
<gene>
    <name evidence="1" type="ORF">G3N53_16505</name>
    <name evidence="2" type="ORF">J6E47_05305</name>
</gene>
<dbReference type="AlphaFoldDB" id="A0A7X5RR37"/>
<accession>A0A7X5RR37</accession>
<evidence type="ECO:0000313" key="1">
    <source>
        <dbReference type="EMBL" id="NDW42675.1"/>
    </source>
</evidence>
<proteinExistence type="predicted"/>
<evidence type="ECO:0000313" key="3">
    <source>
        <dbReference type="Proteomes" id="UP000470018"/>
    </source>
</evidence>
<organism evidence="1 3">
    <name type="scientific">Acinetobacter baumannii</name>
    <dbReference type="NCBI Taxonomy" id="470"/>
    <lineage>
        <taxon>Bacteria</taxon>
        <taxon>Pseudomonadati</taxon>
        <taxon>Pseudomonadota</taxon>
        <taxon>Gammaproteobacteria</taxon>
        <taxon>Moraxellales</taxon>
        <taxon>Moraxellaceae</taxon>
        <taxon>Acinetobacter</taxon>
        <taxon>Acinetobacter calcoaceticus/baumannii complex</taxon>
    </lineage>
</organism>
<dbReference type="EMBL" id="CP072270">
    <property type="protein sequence ID" value="QTK44488.1"/>
    <property type="molecule type" value="Genomic_DNA"/>
</dbReference>
<dbReference type="RefSeq" id="WP_153565199.1">
    <property type="nucleotide sequence ID" value="NZ_AP014649.1"/>
</dbReference>
<dbReference type="Proteomes" id="UP000664966">
    <property type="component" value="Chromosome"/>
</dbReference>
<name>A0A7X5RR37_ACIBA</name>
<dbReference type="EMBL" id="JAAGTY010000024">
    <property type="protein sequence ID" value="NDW42675.1"/>
    <property type="molecule type" value="Genomic_DNA"/>
</dbReference>
<protein>
    <submittedName>
        <fullName evidence="1">Uncharacterized protein</fullName>
    </submittedName>
</protein>